<comment type="caution">
    <text evidence="1">The sequence shown here is derived from an EMBL/GenBank/DDBJ whole genome shotgun (WGS) entry which is preliminary data.</text>
</comment>
<evidence type="ECO:0000313" key="1">
    <source>
        <dbReference type="EMBL" id="KAL3080877.1"/>
    </source>
</evidence>
<accession>A0ABD2IP18</accession>
<name>A0ABD2IP18_9BILA</name>
<sequence>MSDRRKEAEAKMAKAIFISADGWLKVFGLLPPYQLGLEIATISHRFNAYVDEHFKTRKWALKFIQIRREIAKKGTKKLELANLDGEKLPIPKKPLPKKVVGFDAISIRFVDLNALTFLRRFRRLFTSSPIVFAIGSTSDRILFLILELIWPMFAKNIGSMHLMADTFMRLRIFEAAFLSKCKSLRIVKFCDDDNFFIEFPADDHAAASDGQVVAKWLFTPLPDNVPPKMLKCSLDKDDGNLESDIEDFKEAFTEASSAVNFIFVVRFPPSFAKSVVPFALINESTQEQLALKTTSNSRRFVFVRSPIVRDASEWTKWENEAIGWDFVDQPNRIDVYMYREDQIGDGLLNKLTGPINRKKKKK</sequence>
<keyword evidence="2" id="KW-1185">Reference proteome</keyword>
<protein>
    <submittedName>
        <fullName evidence="1">Uncharacterized protein</fullName>
    </submittedName>
</protein>
<evidence type="ECO:0000313" key="2">
    <source>
        <dbReference type="Proteomes" id="UP001620626"/>
    </source>
</evidence>
<dbReference type="Proteomes" id="UP001620626">
    <property type="component" value="Unassembled WGS sequence"/>
</dbReference>
<dbReference type="EMBL" id="JBICBT010001144">
    <property type="protein sequence ID" value="KAL3080877.1"/>
    <property type="molecule type" value="Genomic_DNA"/>
</dbReference>
<gene>
    <name evidence="1" type="ORF">niasHT_032905</name>
</gene>
<organism evidence="1 2">
    <name type="scientific">Heterodera trifolii</name>
    <dbReference type="NCBI Taxonomy" id="157864"/>
    <lineage>
        <taxon>Eukaryota</taxon>
        <taxon>Metazoa</taxon>
        <taxon>Ecdysozoa</taxon>
        <taxon>Nematoda</taxon>
        <taxon>Chromadorea</taxon>
        <taxon>Rhabditida</taxon>
        <taxon>Tylenchina</taxon>
        <taxon>Tylenchomorpha</taxon>
        <taxon>Tylenchoidea</taxon>
        <taxon>Heteroderidae</taxon>
        <taxon>Heteroderinae</taxon>
        <taxon>Heterodera</taxon>
    </lineage>
</organism>
<reference evidence="1 2" key="1">
    <citation type="submission" date="2024-10" db="EMBL/GenBank/DDBJ databases">
        <authorList>
            <person name="Kim D."/>
        </authorList>
    </citation>
    <scope>NUCLEOTIDE SEQUENCE [LARGE SCALE GENOMIC DNA]</scope>
    <source>
        <strain evidence="1">BH-2024</strain>
    </source>
</reference>
<proteinExistence type="predicted"/>
<dbReference type="AlphaFoldDB" id="A0ABD2IP18"/>